<dbReference type="OrthoDB" id="5577072at2759"/>
<comment type="function">
    <text evidence="1">RNA-binding protein involved in pre-mRNA splicing.</text>
</comment>
<evidence type="ECO:0000256" key="1">
    <source>
        <dbReference type="RuleBase" id="RU369096"/>
    </source>
</evidence>
<keyword evidence="3" id="KW-1185">Reference proteome</keyword>
<dbReference type="EMBL" id="VYZL01004413">
    <property type="protein sequence ID" value="NWR63879.1"/>
    <property type="molecule type" value="Genomic_DNA"/>
</dbReference>
<proteinExistence type="inferred from homology"/>
<accession>A0A7K4YXR7</accession>
<keyword evidence="1" id="KW-0539">Nucleus</keyword>
<comment type="caution">
    <text evidence="2">The sequence shown here is derived from an EMBL/GenBank/DDBJ whole genome shotgun (WGS) entry which is preliminary data.</text>
</comment>
<name>A0A7K4YXR7_BUCAB</name>
<reference evidence="2 3" key="1">
    <citation type="submission" date="2019-09" db="EMBL/GenBank/DDBJ databases">
        <title>Bird 10,000 Genomes (B10K) Project - Family phase.</title>
        <authorList>
            <person name="Zhang G."/>
        </authorList>
    </citation>
    <scope>NUCLEOTIDE SEQUENCE [LARGE SCALE GENOMIC DNA]</scope>
    <source>
        <strain evidence="2">B10K-DU-012-80</strain>
    </source>
</reference>
<feature type="non-terminal residue" evidence="2">
    <location>
        <position position="1"/>
    </location>
</feature>
<gene>
    <name evidence="2" type="primary">Gpkow</name>
    <name evidence="2" type="ORF">BUCABY_R15968</name>
</gene>
<dbReference type="AlphaFoldDB" id="A0A7K4YXR7"/>
<dbReference type="Proteomes" id="UP000551127">
    <property type="component" value="Unassembled WGS sequence"/>
</dbReference>
<protein>
    <recommendedName>
        <fullName evidence="1">G-patch domain and KOW motifs-containing protein</fullName>
    </recommendedName>
</protein>
<dbReference type="PANTHER" id="PTHR15818">
    <property type="entry name" value="G PATCH AND KOW-CONTAINING"/>
    <property type="match status" value="1"/>
</dbReference>
<dbReference type="GO" id="GO:0000398">
    <property type="term" value="P:mRNA splicing, via spliceosome"/>
    <property type="evidence" value="ECO:0007669"/>
    <property type="project" value="UniProtKB-UniRule"/>
</dbReference>
<keyword evidence="1" id="KW-0508">mRNA splicing</keyword>
<sequence length="95" mass="10387">VEDMATPDTCVCRTDDGQLVEGLRAAMLETVIPRGSGDRVMVRVFSPPPPKVGRILEREPGRSRALVQLEGDAGGRVVPLDYDAICHYVGRHEDD</sequence>
<organism evidence="2 3">
    <name type="scientific">Bucorvus abyssinicus</name>
    <name type="common">Northern ground-hornbill</name>
    <name type="synonym">Abyssinian ground-hornbill</name>
    <dbReference type="NCBI Taxonomy" id="153643"/>
    <lineage>
        <taxon>Eukaryota</taxon>
        <taxon>Metazoa</taxon>
        <taxon>Chordata</taxon>
        <taxon>Craniata</taxon>
        <taxon>Vertebrata</taxon>
        <taxon>Euteleostomi</taxon>
        <taxon>Archelosauria</taxon>
        <taxon>Archosauria</taxon>
        <taxon>Dinosauria</taxon>
        <taxon>Saurischia</taxon>
        <taxon>Theropoda</taxon>
        <taxon>Coelurosauria</taxon>
        <taxon>Aves</taxon>
        <taxon>Neognathae</taxon>
        <taxon>Neoaves</taxon>
        <taxon>Telluraves</taxon>
        <taxon>Coraciimorphae</taxon>
        <taxon>Bucerotiformes</taxon>
        <taxon>Bucorvidae</taxon>
        <taxon>Bucorvus</taxon>
    </lineage>
</organism>
<comment type="subcellular location">
    <subcellularLocation>
        <location evidence="1">Nucleus</location>
    </subcellularLocation>
</comment>
<evidence type="ECO:0000313" key="3">
    <source>
        <dbReference type="Proteomes" id="UP000551127"/>
    </source>
</evidence>
<evidence type="ECO:0000313" key="2">
    <source>
        <dbReference type="EMBL" id="NWR63879.1"/>
    </source>
</evidence>
<dbReference type="PANTHER" id="PTHR15818:SF2">
    <property type="entry name" value="G-PATCH DOMAIN AND KOW MOTIFS-CONTAINING PROTEIN"/>
    <property type="match status" value="1"/>
</dbReference>
<dbReference type="Pfam" id="PF25088">
    <property type="entry name" value="GPKOW_C"/>
    <property type="match status" value="1"/>
</dbReference>
<dbReference type="InterPro" id="IPR045166">
    <property type="entry name" value="Spp2-like"/>
</dbReference>
<keyword evidence="1" id="KW-0507">mRNA processing</keyword>
<comment type="similarity">
    <text evidence="1">Belongs to the MOS2 family.</text>
</comment>
<feature type="non-terminal residue" evidence="2">
    <location>
        <position position="95"/>
    </location>
</feature>
<dbReference type="GO" id="GO:0005681">
    <property type="term" value="C:spliceosomal complex"/>
    <property type="evidence" value="ECO:0007669"/>
    <property type="project" value="TreeGrafter"/>
</dbReference>